<keyword evidence="3" id="KW-0472">Membrane</keyword>
<dbReference type="RefSeq" id="WP_134520115.1">
    <property type="nucleotide sequence ID" value="NZ_SOHE01000056.1"/>
</dbReference>
<dbReference type="CDD" id="cd00110">
    <property type="entry name" value="LamG"/>
    <property type="match status" value="1"/>
</dbReference>
<dbReference type="SMART" id="SM00560">
    <property type="entry name" value="LamGL"/>
    <property type="match status" value="2"/>
</dbReference>
<comment type="caution">
    <text evidence="5">The sequence shown here is derived from an EMBL/GenBank/DDBJ whole genome shotgun (WGS) entry which is preliminary data.</text>
</comment>
<dbReference type="Pfam" id="PF13385">
    <property type="entry name" value="Laminin_G_3"/>
    <property type="match status" value="2"/>
</dbReference>
<sequence>MSAHRQSRRRTLLLRIGALPLILLLASGVAWSYVTAGSVDGGFGASAATSVGAGNAPTVGANKQAITVSWAASTLASGAPVTAYTITRYQATSPFTEATVGSGCSSLGPVLTCTEAAVTDGSWTYTVTPRIGTNWVGAESPKSAVVVADGIAPVNAIAVTAGAASAYKAAGTIYYRGSAAGSFSLTNAVADFGSRAASSTTTALSGNGWTHTATTVSAPTYGPYVSGAFTWTAGTTASPTETVTGLDLAGNSTATTLTLVNDSTAPTGGAPVYGTSQSTRSVVITNSAADGGSGITTQQLQRFAAPLTSAGLCGSYGTAVNIGTAAPVTSYTDSSVSSGCYQYQYVLTDNVGNTVTALSSTITVISYAAVVATASLGQWRLGESSSATSSDTFSGTAGSLLTTHDGEVGAKWTKNTVESTTDAVFTDAGRIRKSGAATARAMYTSSGLPSSADYRVEADIYIASKVPHDAIGVVGRVDLSTTSYYAAVYYQGTGTAAGTWQLVKVTSNSGITQMATVAANLTAGQTYRIALNMSGSLLTVYVNGTQILSTNEGSITAAGRGGFDLGYDTVTTATNSTGAHLDNFQVLSATTPAAADSKGTNHGTYTNDVALGVAGAIANDSNTAAQFDGVNDYVSIARQVSAAFSIEFWFRSTQNQGSTATCASGWWQGAGLVDAFVSTTSTQDFGVSLCANGQVLAGTGTTTIRSAAGLNDGTWHHVVFTRAASGAGTRTLYVDGVQAASGAGTTAALTAAASVTFGRLQTGANYFAGTLDEVAISASVLGAADVSTHYSLGTGPVIDSVGPTGGSVDATTAGFVASTRYAASTALSIAFAPGTDASGLATSGATLARTSASLSNNVCGAYGSTFTTIALDPAPSPVSDTVTDQSCYRYRYTVVDTLGNSADYLSPDIKVDLTPPSTPTLTPAAVSDSYWNGSTMYYRSAATAGSFMVTAAATDAASGLAGYTFALPAASGWSSAAGVLGVNTYAWTTGATGTSAAVAAVNNAAAASASAGFALEADTTGPTAGSVSYTNGDTANRSVTVTTVKGLDGQSGLGAAYLYRTMAPLTGSVCGTYAAATLVATNPSPSYVDSTLIAGNCYRYQYRVDDLVGNAGTYATNTNVAVAHRGAYLRFAEASGTSLGDTSGNGNTGTLRGGTTWTTRATGNPALSFNGTGYVDIPRAVIDTSQSYTVSAWVKPASNTGYQTYLSVDGGAISPFYLQMLDGNFQLTLRSSDSTASTPVTVTRPTDAVAGTWYHLAGVYNKTANTLTLYVNGVSQGFATAPSVWTATGNSAVGRARWNGASVDYVTGSMDDAQFLDRALTSAEVLAQFNATR</sequence>
<gene>
    <name evidence="5" type="ORF">E3T55_13640</name>
</gene>
<evidence type="ECO:0000256" key="3">
    <source>
        <dbReference type="SAM" id="Phobius"/>
    </source>
</evidence>
<name>A0A4R8ZXA1_9MICO</name>
<dbReference type="PROSITE" id="PS50025">
    <property type="entry name" value="LAM_G_DOMAIN"/>
    <property type="match status" value="1"/>
</dbReference>
<evidence type="ECO:0000259" key="4">
    <source>
        <dbReference type="PROSITE" id="PS50025"/>
    </source>
</evidence>
<proteinExistence type="predicted"/>
<evidence type="ECO:0000256" key="2">
    <source>
        <dbReference type="ARBA" id="ARBA00023157"/>
    </source>
</evidence>
<dbReference type="Gene3D" id="2.60.120.560">
    <property type="entry name" value="Exo-inulinase, domain 1"/>
    <property type="match status" value="1"/>
</dbReference>
<dbReference type="OrthoDB" id="9802683at2"/>
<evidence type="ECO:0000313" key="6">
    <source>
        <dbReference type="Proteomes" id="UP000297447"/>
    </source>
</evidence>
<keyword evidence="6" id="KW-1185">Reference proteome</keyword>
<keyword evidence="3" id="KW-0812">Transmembrane</keyword>
<dbReference type="Gene3D" id="2.60.120.200">
    <property type="match status" value="2"/>
</dbReference>
<feature type="domain" description="Laminin G" evidence="4">
    <location>
        <begin position="623"/>
        <end position="797"/>
    </location>
</feature>
<dbReference type="InterPro" id="IPR001791">
    <property type="entry name" value="Laminin_G"/>
</dbReference>
<evidence type="ECO:0000313" key="5">
    <source>
        <dbReference type="EMBL" id="TFD48315.1"/>
    </source>
</evidence>
<keyword evidence="3" id="KW-1133">Transmembrane helix</keyword>
<dbReference type="InterPro" id="IPR006558">
    <property type="entry name" value="LamG-like"/>
</dbReference>
<reference evidence="5 6" key="1">
    <citation type="submission" date="2019-03" db="EMBL/GenBank/DDBJ databases">
        <title>Genomics of glacier-inhabiting Cryobacterium strains.</title>
        <authorList>
            <person name="Liu Q."/>
            <person name="Xin Y.-H."/>
        </authorList>
    </citation>
    <scope>NUCLEOTIDE SEQUENCE [LARGE SCALE GENOMIC DNA]</scope>
    <source>
        <strain evidence="5 6">Hh14</strain>
    </source>
</reference>
<dbReference type="SUPFAM" id="SSF49899">
    <property type="entry name" value="Concanavalin A-like lectins/glucanases"/>
    <property type="match status" value="3"/>
</dbReference>
<organism evidence="5 6">
    <name type="scientific">Cryobacterium frigoriphilum</name>
    <dbReference type="NCBI Taxonomy" id="1259150"/>
    <lineage>
        <taxon>Bacteria</taxon>
        <taxon>Bacillati</taxon>
        <taxon>Actinomycetota</taxon>
        <taxon>Actinomycetes</taxon>
        <taxon>Micrococcales</taxon>
        <taxon>Microbacteriaceae</taxon>
        <taxon>Cryobacterium</taxon>
    </lineage>
</organism>
<dbReference type="EMBL" id="SOHE01000056">
    <property type="protein sequence ID" value="TFD48315.1"/>
    <property type="molecule type" value="Genomic_DNA"/>
</dbReference>
<accession>A0A4R8ZXA1</accession>
<protein>
    <submittedName>
        <fullName evidence="5">LamG domain-containing protein</fullName>
    </submittedName>
</protein>
<dbReference type="PANTHER" id="PTHR42535:SF2">
    <property type="entry name" value="CHROMOSOME UNDETERMINED SCAFFOLD_146, WHOLE GENOME SHOTGUN SEQUENCE"/>
    <property type="match status" value="1"/>
</dbReference>
<feature type="transmembrane region" description="Helical" evidence="3">
    <location>
        <begin position="12"/>
        <end position="34"/>
    </location>
</feature>
<dbReference type="Proteomes" id="UP000297447">
    <property type="component" value="Unassembled WGS sequence"/>
</dbReference>
<dbReference type="InterPro" id="IPR013320">
    <property type="entry name" value="ConA-like_dom_sf"/>
</dbReference>
<dbReference type="PANTHER" id="PTHR42535">
    <property type="entry name" value="OOKINETE PROTEIN, PUTATIVE-RELATED"/>
    <property type="match status" value="1"/>
</dbReference>
<evidence type="ECO:0000256" key="1">
    <source>
        <dbReference type="ARBA" id="ARBA00022729"/>
    </source>
</evidence>
<keyword evidence="1" id="KW-0732">Signal</keyword>
<keyword evidence="2" id="KW-1015">Disulfide bond</keyword>